<dbReference type="Pfam" id="PF03777">
    <property type="entry name" value="ChpA-C"/>
    <property type="match status" value="1"/>
</dbReference>
<gene>
    <name evidence="10" type="ORF">E5083_29025</name>
</gene>
<feature type="domain" description="Chaplin" evidence="9">
    <location>
        <begin position="38"/>
        <end position="78"/>
    </location>
</feature>
<dbReference type="GeneID" id="95451623"/>
<name>A0A4Z1CUM9_9ACTN</name>
<evidence type="ECO:0000313" key="10">
    <source>
        <dbReference type="EMBL" id="TGN72586.1"/>
    </source>
</evidence>
<feature type="signal peptide" evidence="8">
    <location>
        <begin position="1"/>
        <end position="27"/>
    </location>
</feature>
<reference evidence="10 11" key="1">
    <citation type="submission" date="2019-04" db="EMBL/GenBank/DDBJ databases">
        <title>Streptomyces sp. nov. Bv016 isolated from bark of Buahinia variegata.</title>
        <authorList>
            <person name="Kanchanasin P."/>
            <person name="Tanasupawat S."/>
            <person name="Yuki M."/>
            <person name="Kudo T."/>
        </authorList>
    </citation>
    <scope>NUCLEOTIDE SEQUENCE [LARGE SCALE GENOMIC DNA]</scope>
    <source>
        <strain evidence="10 11">Bv016</strain>
    </source>
</reference>
<keyword evidence="11" id="KW-1185">Reference proteome</keyword>
<keyword evidence="3" id="KW-0964">Secreted</keyword>
<evidence type="ECO:0000256" key="8">
    <source>
        <dbReference type="SAM" id="SignalP"/>
    </source>
</evidence>
<evidence type="ECO:0000256" key="5">
    <source>
        <dbReference type="ARBA" id="ARBA00022889"/>
    </source>
</evidence>
<sequence length="97" mass="9243">MSRIAKAAVVALGTGAVMVGGAGLALADATAGGAAVGSPGVASGNVVQVPVHIPVNLCGNTVNVVGLLNPAFGNTCANVSTPEPVQEAPEGDYGYGN</sequence>
<feature type="chain" id="PRO_5021411813" evidence="8">
    <location>
        <begin position="28"/>
        <end position="97"/>
    </location>
</feature>
<keyword evidence="5" id="KW-0130">Cell adhesion</keyword>
<dbReference type="Proteomes" id="UP000298159">
    <property type="component" value="Unassembled WGS sequence"/>
</dbReference>
<comment type="subcellular location">
    <subcellularLocation>
        <location evidence="1">Secreted</location>
        <location evidence="1">Cell wall</location>
    </subcellularLocation>
</comment>
<comment type="caution">
    <text evidence="10">The sequence shown here is derived from an EMBL/GenBank/DDBJ whole genome shotgun (WGS) entry which is preliminary data.</text>
</comment>
<evidence type="ECO:0000259" key="9">
    <source>
        <dbReference type="PROSITE" id="PS51884"/>
    </source>
</evidence>
<dbReference type="AlphaFoldDB" id="A0A4Z1CUM9"/>
<dbReference type="RefSeq" id="WP_135788650.1">
    <property type="nucleotide sequence ID" value="NZ_SRRT01000010.1"/>
</dbReference>
<keyword evidence="4 8" id="KW-0732">Signal</keyword>
<dbReference type="EMBL" id="SRRT01000010">
    <property type="protein sequence ID" value="TGN72586.1"/>
    <property type="molecule type" value="Genomic_DNA"/>
</dbReference>
<evidence type="ECO:0000256" key="6">
    <source>
        <dbReference type="ARBA" id="ARBA00023087"/>
    </source>
</evidence>
<dbReference type="PROSITE" id="PS51884">
    <property type="entry name" value="CHAPLIN"/>
    <property type="match status" value="1"/>
</dbReference>
<keyword evidence="6 7" id="KW-0034">Amyloid</keyword>
<evidence type="ECO:0000256" key="1">
    <source>
        <dbReference type="ARBA" id="ARBA00004191"/>
    </source>
</evidence>
<dbReference type="InterPro" id="IPR005528">
    <property type="entry name" value="ChpA-H"/>
</dbReference>
<accession>A0A4Z1CUM9</accession>
<evidence type="ECO:0000256" key="4">
    <source>
        <dbReference type="ARBA" id="ARBA00022729"/>
    </source>
</evidence>
<evidence type="ECO:0000313" key="11">
    <source>
        <dbReference type="Proteomes" id="UP000298159"/>
    </source>
</evidence>
<keyword evidence="2" id="KW-0134">Cell wall</keyword>
<dbReference type="GO" id="GO:0007155">
    <property type="term" value="P:cell adhesion"/>
    <property type="evidence" value="ECO:0007669"/>
    <property type="project" value="UniProtKB-KW"/>
</dbReference>
<evidence type="ECO:0000256" key="3">
    <source>
        <dbReference type="ARBA" id="ARBA00022525"/>
    </source>
</evidence>
<organism evidence="10 11">
    <name type="scientific">Streptomyces bauhiniae</name>
    <dbReference type="NCBI Taxonomy" id="2340725"/>
    <lineage>
        <taxon>Bacteria</taxon>
        <taxon>Bacillati</taxon>
        <taxon>Actinomycetota</taxon>
        <taxon>Actinomycetes</taxon>
        <taxon>Kitasatosporales</taxon>
        <taxon>Streptomycetaceae</taxon>
        <taxon>Streptomyces</taxon>
    </lineage>
</organism>
<evidence type="ECO:0000256" key="2">
    <source>
        <dbReference type="ARBA" id="ARBA00022512"/>
    </source>
</evidence>
<evidence type="ECO:0000256" key="7">
    <source>
        <dbReference type="PROSITE-ProRule" id="PRU01232"/>
    </source>
</evidence>
<protein>
    <submittedName>
        <fullName evidence="10">Chaplin</fullName>
    </submittedName>
</protein>
<proteinExistence type="predicted"/>